<keyword evidence="3" id="KW-1185">Reference proteome</keyword>
<name>A0ABT1HJR9_9NOCA</name>
<dbReference type="InterPro" id="IPR036663">
    <property type="entry name" value="Fumarylacetoacetase_C_sf"/>
</dbReference>
<dbReference type="RefSeq" id="WP_253663134.1">
    <property type="nucleotide sequence ID" value="NZ_BAAAJQ010000003.1"/>
</dbReference>
<dbReference type="Gene3D" id="3.90.850.10">
    <property type="entry name" value="Fumarylacetoacetase-like, C-terminal domain"/>
    <property type="match status" value="1"/>
</dbReference>
<dbReference type="Proteomes" id="UP001206895">
    <property type="component" value="Unassembled WGS sequence"/>
</dbReference>
<dbReference type="PANTHER" id="PTHR43211:SF1">
    <property type="entry name" value="BLL6422 PROTEIN"/>
    <property type="match status" value="1"/>
</dbReference>
<reference evidence="2 3" key="1">
    <citation type="submission" date="2022-06" db="EMBL/GenBank/DDBJ databases">
        <title>Genomic Encyclopedia of Archaeal and Bacterial Type Strains, Phase II (KMG-II): from individual species to whole genera.</title>
        <authorList>
            <person name="Goeker M."/>
        </authorList>
    </citation>
    <scope>NUCLEOTIDE SEQUENCE [LARGE SCALE GENOMIC DNA]</scope>
    <source>
        <strain evidence="2 3">DSM 44693</strain>
    </source>
</reference>
<sequence>MKIRRVTTATTDVLAAQHESSGRWIDLDSAAAAFEPEVRGRLTTDLLAFLASRERGRDMATRLMDTATTEGVGVVDHPGGSLPYQPASLRCFLGWEQHWSQAAHQLVKRNLPAAMPAIRAFEALTRRDFPALRPGASFSRHPLYYTGNHLSIVADGAPLPWPSYTDALDFELEFAMIVDRPVRNATEAQGADAIGGFVVFNDVSARDVQWDEQRNGSFGPVVKTKTFASSMGSVVVTADEVLPRIDGLTASVVVDDETWSTTSTAGLSYSPGDTVAYASKGENVYPGELLASGTLPSGCGLELDRWIRPGNVVTLDIEGIGSVTNTVGDRESE</sequence>
<evidence type="ECO:0000259" key="1">
    <source>
        <dbReference type="Pfam" id="PF01557"/>
    </source>
</evidence>
<organism evidence="2 3">
    <name type="scientific">Williamsia maris</name>
    <dbReference type="NCBI Taxonomy" id="72806"/>
    <lineage>
        <taxon>Bacteria</taxon>
        <taxon>Bacillati</taxon>
        <taxon>Actinomycetota</taxon>
        <taxon>Actinomycetes</taxon>
        <taxon>Mycobacteriales</taxon>
        <taxon>Nocardiaceae</taxon>
        <taxon>Williamsia</taxon>
    </lineage>
</organism>
<dbReference type="PANTHER" id="PTHR43211">
    <property type="entry name" value="FUMARYLACETOACETATE HYDROLASE"/>
    <property type="match status" value="1"/>
</dbReference>
<protein>
    <submittedName>
        <fullName evidence="2">Fumarylacetoacetate (FAA) hydrolase family protein</fullName>
    </submittedName>
</protein>
<evidence type="ECO:0000313" key="2">
    <source>
        <dbReference type="EMBL" id="MCP2178187.1"/>
    </source>
</evidence>
<dbReference type="Pfam" id="PF01557">
    <property type="entry name" value="FAA_hydrolase"/>
    <property type="match status" value="1"/>
</dbReference>
<gene>
    <name evidence="2" type="ORF">LX13_004028</name>
</gene>
<keyword evidence="2" id="KW-0378">Hydrolase</keyword>
<accession>A0ABT1HJR9</accession>
<dbReference type="GO" id="GO:0016787">
    <property type="term" value="F:hydrolase activity"/>
    <property type="evidence" value="ECO:0007669"/>
    <property type="project" value="UniProtKB-KW"/>
</dbReference>
<feature type="domain" description="Fumarylacetoacetase-like C-terminal" evidence="1">
    <location>
        <begin position="140"/>
        <end position="327"/>
    </location>
</feature>
<comment type="caution">
    <text evidence="2">The sequence shown here is derived from an EMBL/GenBank/DDBJ whole genome shotgun (WGS) entry which is preliminary data.</text>
</comment>
<dbReference type="EMBL" id="JAMTCJ010000004">
    <property type="protein sequence ID" value="MCP2178187.1"/>
    <property type="molecule type" value="Genomic_DNA"/>
</dbReference>
<dbReference type="InterPro" id="IPR011234">
    <property type="entry name" value="Fumarylacetoacetase-like_C"/>
</dbReference>
<dbReference type="SUPFAM" id="SSF56529">
    <property type="entry name" value="FAH"/>
    <property type="match status" value="1"/>
</dbReference>
<evidence type="ECO:0000313" key="3">
    <source>
        <dbReference type="Proteomes" id="UP001206895"/>
    </source>
</evidence>
<proteinExistence type="predicted"/>